<evidence type="ECO:0000313" key="3">
    <source>
        <dbReference type="EMBL" id="TNC37629.1"/>
    </source>
</evidence>
<sequence length="371" mass="38420">MACLTAGVASVLVLISVLTTLSGWGSLEVREQVESTLDASPVTGTLSVDQALGWLRIILMAAGALATASIVLAVWTAKRHRGARTGLTVVSLLSTVTFASMGASGIIPAILGVMVVIFLWSAESRAWFAGREHQQPRADTDSRQVAATPVHTTTTPTTPTTPVAPAAAPSPVRAPEPGAEGSQPPPAARPYAAGPGSYQHPFPGPGQPPAPYGQQPSAPYGRPVTLPRPRPLITAAVTGTVLSALVAAVFGLNALIYLISPTQYAEMLANPPMFSASEVQELIGDDPQGYARQMFLLSLTLGALGIAGAVTSLGLLARKPVARIVFTAVAALGMVASVVLAPLGLVWLVAQAACVVLVWRREVTAWLRVGR</sequence>
<feature type="transmembrane region" description="Helical" evidence="2">
    <location>
        <begin position="53"/>
        <end position="75"/>
    </location>
</feature>
<reference evidence="3 4" key="1">
    <citation type="submission" date="2019-05" db="EMBL/GenBank/DDBJ databases">
        <title>Mumia sp. nov., isolated from the intestinal contents of plateau pika (Ochotona curzoniae) in the Qinghai-Tibet plateau of China.</title>
        <authorList>
            <person name="Tian Z."/>
        </authorList>
    </citation>
    <scope>NUCLEOTIDE SEQUENCE [LARGE SCALE GENOMIC DNA]</scope>
    <source>
        <strain evidence="4">527</strain>
    </source>
</reference>
<name>A0A5C4MDI1_9ACTN</name>
<feature type="transmembrane region" description="Helical" evidence="2">
    <location>
        <begin position="105"/>
        <end position="122"/>
    </location>
</feature>
<feature type="region of interest" description="Disordered" evidence="1">
    <location>
        <begin position="133"/>
        <end position="220"/>
    </location>
</feature>
<proteinExistence type="predicted"/>
<feature type="transmembrane region" description="Helical" evidence="2">
    <location>
        <begin position="232"/>
        <end position="259"/>
    </location>
</feature>
<feature type="compositionally biased region" description="Low complexity" evidence="1">
    <location>
        <begin position="145"/>
        <end position="177"/>
    </location>
</feature>
<evidence type="ECO:0000256" key="1">
    <source>
        <dbReference type="SAM" id="MobiDB-lite"/>
    </source>
</evidence>
<feature type="transmembrane region" description="Helical" evidence="2">
    <location>
        <begin position="294"/>
        <end position="317"/>
    </location>
</feature>
<keyword evidence="2" id="KW-1133">Transmembrane helix</keyword>
<comment type="caution">
    <text evidence="3">The sequence shown here is derived from an EMBL/GenBank/DDBJ whole genome shotgun (WGS) entry which is preliminary data.</text>
</comment>
<feature type="compositionally biased region" description="Low complexity" evidence="1">
    <location>
        <begin position="189"/>
        <end position="201"/>
    </location>
</feature>
<keyword evidence="2" id="KW-0812">Transmembrane</keyword>
<protein>
    <submittedName>
        <fullName evidence="3">Uncharacterized protein</fullName>
    </submittedName>
</protein>
<feature type="transmembrane region" description="Helical" evidence="2">
    <location>
        <begin position="324"/>
        <end position="350"/>
    </location>
</feature>
<dbReference type="Proteomes" id="UP000306740">
    <property type="component" value="Unassembled WGS sequence"/>
</dbReference>
<feature type="compositionally biased region" description="Pro residues" evidence="1">
    <location>
        <begin position="202"/>
        <end position="211"/>
    </location>
</feature>
<gene>
    <name evidence="3" type="ORF">FHE65_24990</name>
</gene>
<dbReference type="EMBL" id="VDFR01000126">
    <property type="protein sequence ID" value="TNC37629.1"/>
    <property type="molecule type" value="Genomic_DNA"/>
</dbReference>
<dbReference type="AlphaFoldDB" id="A0A5C4MDI1"/>
<evidence type="ECO:0000256" key="2">
    <source>
        <dbReference type="SAM" id="Phobius"/>
    </source>
</evidence>
<feature type="compositionally biased region" description="Basic and acidic residues" evidence="1">
    <location>
        <begin position="133"/>
        <end position="142"/>
    </location>
</feature>
<keyword evidence="2" id="KW-0472">Membrane</keyword>
<evidence type="ECO:0000313" key="4">
    <source>
        <dbReference type="Proteomes" id="UP000306740"/>
    </source>
</evidence>
<organism evidence="3 4">
    <name type="scientific">Mumia zhuanghuii</name>
    <dbReference type="NCBI Taxonomy" id="2585211"/>
    <lineage>
        <taxon>Bacteria</taxon>
        <taxon>Bacillati</taxon>
        <taxon>Actinomycetota</taxon>
        <taxon>Actinomycetes</taxon>
        <taxon>Propionibacteriales</taxon>
        <taxon>Nocardioidaceae</taxon>
        <taxon>Mumia</taxon>
    </lineage>
</organism>
<accession>A0A5C4MDI1</accession>